<reference evidence="2 3" key="1">
    <citation type="submission" date="2024-09" db="EMBL/GenBank/DDBJ databases">
        <authorList>
            <person name="Sun Q."/>
            <person name="Mori K."/>
        </authorList>
    </citation>
    <scope>NUCLEOTIDE SEQUENCE [LARGE SCALE GENOMIC DNA]</scope>
    <source>
        <strain evidence="2 3">JCM 9767</strain>
    </source>
</reference>
<dbReference type="SUPFAM" id="SSF48452">
    <property type="entry name" value="TPR-like"/>
    <property type="match status" value="4"/>
</dbReference>
<feature type="region of interest" description="Disordered" evidence="1">
    <location>
        <begin position="251"/>
        <end position="290"/>
    </location>
</feature>
<organism evidence="2 3">
    <name type="scientific">Streptomyces heliomycini</name>
    <dbReference type="NCBI Taxonomy" id="284032"/>
    <lineage>
        <taxon>Bacteria</taxon>
        <taxon>Bacillati</taxon>
        <taxon>Actinomycetota</taxon>
        <taxon>Actinomycetes</taxon>
        <taxon>Kitasatosporales</taxon>
        <taxon>Streptomycetaceae</taxon>
        <taxon>Streptomyces</taxon>
    </lineage>
</organism>
<dbReference type="PANTHER" id="PTHR19959:SF119">
    <property type="entry name" value="FUNGAL LIPASE-LIKE DOMAIN-CONTAINING PROTEIN"/>
    <property type="match status" value="1"/>
</dbReference>
<dbReference type="SMART" id="SM00028">
    <property type="entry name" value="TPR"/>
    <property type="match status" value="6"/>
</dbReference>
<dbReference type="InterPro" id="IPR019734">
    <property type="entry name" value="TPR_rpt"/>
</dbReference>
<dbReference type="InterPro" id="IPR011990">
    <property type="entry name" value="TPR-like_helical_dom_sf"/>
</dbReference>
<dbReference type="Pfam" id="PF13374">
    <property type="entry name" value="TPR_10"/>
    <property type="match status" value="1"/>
</dbReference>
<keyword evidence="3" id="KW-1185">Reference proteome</keyword>
<feature type="compositionally biased region" description="Low complexity" evidence="1">
    <location>
        <begin position="274"/>
        <end position="290"/>
    </location>
</feature>
<comment type="caution">
    <text evidence="2">The sequence shown here is derived from an EMBL/GenBank/DDBJ whole genome shotgun (WGS) entry which is preliminary data.</text>
</comment>
<proteinExistence type="predicted"/>
<evidence type="ECO:0000256" key="1">
    <source>
        <dbReference type="SAM" id="MobiDB-lite"/>
    </source>
</evidence>
<sequence length="1223" mass="130216">MRRPGGDRRSLRVVASGNARVTQVAGDLHIHNPQYNEYRLQPPPYRIDPLPVAAPVAPQWLRRAPSRLLDARAELVPFTGREDELQDLGKWRESPHECLSVRLVHGVGGQGKTRLAHRFAAQSAAAGWSVLTARYGAAAPVTAPSEVVPPDLTADSRGEESGILLLVDYADRWPHTELVRLFSDPVLQEGRPARVLLIGRSVQWWPAVRGELAEMHAEADERQLTSLCATAADRIELFTIAHDRFAALLDAAPPGASTPRSPQSTHAATPAEGATSGSPQAPTAAPAPLTGPGGSAYDTVLTVHMAALVAAYGGHLGASFPDRPEALAAYLLDREHMTWRRLFDAGTSLRTRPRELARVVFAATLTGALSQRAGLAVLDTAGLVPAQELLDDHRLCYPPFDAGTVLEPLYPDRLAEDFLALSLPGHGVEGYDPDPWAPDALSALLGRDDGGLAPAYTARSVTFLAAAALRWPHVAAVVNGLLHRDPGLAVDAGSAGLTAVADVPDLDIDVLDAVVARFPDSQQTDLDAGMASVVSRRARDLLGAAQGEPDRLAVSLDPEMPFRLLNAGRFIEAVDALQESIPWWRRLARAENKDGENARFLGDALSMLSAALLRCGRIPEAVKAGRESVKVYRRSAVDGVTLGQALVNYSNALFAAELLPAALDAATEAVRLYRSAPVRDDHASATLANTLAHQSRMLADVGQVGPALEAADTALVLLRALADARPAAWQPSLAAALNGAALLWAKTGQRQQALDASLESVAIYRQVVEANPAAYQQEIAGVLTNLGRDLAAVGRHAEALDAAREAVALRRGLADRDPLGHQPALAQALDNLCSRLEHAGRRQEALDTAREAVTLLRPLAQATPVVHDSKLATALITLGSHLRRCGQPAQALPIVREGVRIRRNLAATGTATHQEKLASGLDRLARVCADAGRPAEGIEAATEAVAGYLALIGDQPGVHRSTSPDENPDVHKPAFANAYMTLSRCLSAADRPGEALRACEQSVYLLLALARTDPPRFEPDLAAAFSNLSGALRAVGRHAEAGGIAQNTVLLYRRLAAQDPARWNRRLATAHYNLGLALSEGADPRHLVSAAMEAVKDLRRLTDTDPAFAPDLAMALSKLSVALAGAGQWHEVLVHAEEAMDLRKQLAAADPATHEPHLARLLYGLAATLLVGGVAIPRATAMARESLIIHRRLARRDPATFEAESQKAAAALTRLLQPYGVGL</sequence>
<dbReference type="RefSeq" id="WP_366482407.1">
    <property type="nucleotide sequence ID" value="NZ_JBHMDI010000056.1"/>
</dbReference>
<dbReference type="Gene3D" id="1.25.40.10">
    <property type="entry name" value="Tetratricopeptide repeat domain"/>
    <property type="match status" value="5"/>
</dbReference>
<dbReference type="Proteomes" id="UP001589753">
    <property type="component" value="Unassembled WGS sequence"/>
</dbReference>
<evidence type="ECO:0000313" key="2">
    <source>
        <dbReference type="EMBL" id="MFB9349821.1"/>
    </source>
</evidence>
<dbReference type="PANTHER" id="PTHR19959">
    <property type="entry name" value="KINESIN LIGHT CHAIN"/>
    <property type="match status" value="1"/>
</dbReference>
<dbReference type="EMBL" id="JBHMDI010000056">
    <property type="protein sequence ID" value="MFB9349821.1"/>
    <property type="molecule type" value="Genomic_DNA"/>
</dbReference>
<protein>
    <submittedName>
        <fullName evidence="2">Tetratricopeptide repeat protein</fullName>
    </submittedName>
</protein>
<dbReference type="Gene3D" id="3.40.50.300">
    <property type="entry name" value="P-loop containing nucleotide triphosphate hydrolases"/>
    <property type="match status" value="1"/>
</dbReference>
<feature type="compositionally biased region" description="Polar residues" evidence="1">
    <location>
        <begin position="258"/>
        <end position="267"/>
    </location>
</feature>
<dbReference type="InterPro" id="IPR027417">
    <property type="entry name" value="P-loop_NTPase"/>
</dbReference>
<name>A0ABV5LCA8_9ACTN</name>
<accession>A0ABV5LCA8</accession>
<gene>
    <name evidence="2" type="ORF">ACFFUA_20600</name>
</gene>
<evidence type="ECO:0000313" key="3">
    <source>
        <dbReference type="Proteomes" id="UP001589753"/>
    </source>
</evidence>